<proteinExistence type="predicted"/>
<feature type="compositionally biased region" description="Basic residues" evidence="9">
    <location>
        <begin position="2173"/>
        <end position="2183"/>
    </location>
</feature>
<dbReference type="FunFam" id="1.10.30.10:FF:000009">
    <property type="entry name" value="Histone-lysine N-methyltransferase"/>
    <property type="match status" value="1"/>
</dbReference>
<comment type="caution">
    <text evidence="11">The sequence shown here is derived from an EMBL/GenBank/DDBJ whole genome shotgun (WGS) entry which is preliminary data.</text>
</comment>
<feature type="region of interest" description="Disordered" evidence="9">
    <location>
        <begin position="2340"/>
        <end position="2380"/>
    </location>
</feature>
<keyword evidence="4" id="KW-0863">Zinc-finger</keyword>
<dbReference type="InterPro" id="IPR036910">
    <property type="entry name" value="HMG_box_dom_sf"/>
</dbReference>
<evidence type="ECO:0000256" key="5">
    <source>
        <dbReference type="ARBA" id="ARBA00022833"/>
    </source>
</evidence>
<keyword evidence="2" id="KW-0479">Metal-binding</keyword>
<dbReference type="GO" id="GO:0008270">
    <property type="term" value="F:zinc ion binding"/>
    <property type="evidence" value="ECO:0007669"/>
    <property type="project" value="UniProtKB-KW"/>
</dbReference>
<evidence type="ECO:0000256" key="8">
    <source>
        <dbReference type="ARBA" id="ARBA00023242"/>
    </source>
</evidence>
<sequence length="2806" mass="300268">MMGAAPHFPNTPMMPGGAQGTTGFRLPPPGGAAPVPLPCLAPGPASANQGPAGGEGGDQDVMSTAQRSMLKWEKEETLGEMATVAPVLYCNTNFPQLKEQYPDWSTRVKQIAKLWRKASSQDRAPFVQKARDNRAAQRINKVQLSNDPLKRHQPLALQQQHPLPPPPPGGPYDPVSMDTEGAFKDPLRPKESEQEQEWKLRQGEVNDRWGAGKKRQENLPQSKVLKSPTDKDCPYQASVAGGGKEALQLRQKCKQQAKMEAVQKLEQVKSEQLLHQRQQLLGSQRVSPEMGGSTSPLHPAASREGQCRQHLLLQGGQTSGPADDVFLRPQAPPPSGFSSLPHSPHSSSPLHQPPSSPQMFSPPSSRPSSPWDPYSKVAGTPRPTSSQAGGLPAPQQQRRNSLSASPAHDAFSSPTPSPDSCKTSDVSRALLPQPGLQQSRGGMMSPSSGLHVGMRAADYQRSSSGTNIRVGASELYGRHGELLQGGLFKAPMPPQHQAQPEVFGSTGGAATGGAGRRDPSRPADLGFDPSFPSSPLSGLGSPHRSPYAQTPGTPRPDYVQQLTDPFTQQSPLTSRPSPDPYANPQTPGTPRPHSDPSYLSTPPPHRLEQYTQQQSASRRPSPSHTNIDPYSSNPGTPRPSVTERFPRSPGSQRSADGYPQPSGTPRPSPDPYAPQPSTPRPQKAPEPFSQSQVDSFTPQAAGSGSSPLAPGLSGETFTPTHHQSPGRQQQQDSFPRTPSSQTPKHPGILEESSFPGLAGQDLFEQSHMTPGSSQTDKTTTNEMAALAAASLDGPMSMLPQLGDSEEKLRQRQRLRQLILRQQQQKSALRQEKGLQEAASDAPPGPAPGSATSRHWAQEESSTAPPTDLFGRPPPPYPGTGRPSGEPGAPAPRFPAGFRGEQQRVFTPSEAPFPRQSLPRELGVRGPVLRFSAPPGAPAGLQDSSLRPPQGSVPVSGLSVEMRRSLPGEFTGIRPLSAPSAHLMSGVPQPFIPRSLPLQQHSIMGQPYIELRHRAPENRLRLPFPLPAGPDPDPSLVRSGPGVRMGEAPLMEHLGQTAALTQSSEPALPGADGMEEHLEDSAVKDLEDVEVKDLVDLNLNLDPEDGKEDLDLGPNDLHLDDFLLSGKFDLIAYADPELNLEDKKDMFNEELDLGESVEEKEEGERRDGAGGPKKTDSHAYLIGQMKQEPGLGNAGRPPRPPGAEAASSDHTAASTLLSKKVEDSGFGSGSLSALQPQEQAPSAGMAPRVHPPMAGGPQPVFQQKPFGLSSSSSALFTSHPQGLLGPPHPTLTPQGPSAPSHPLSLQPSQPHLLLQNQPPHPGTSTQIQNQAVFPQKPNQDQELDLDQDQHRPLLLEEQPLLLQDLLDQERQEQQQQKQMQALIRQRSTTEAVIPNMADFDSISDPIMKAKMVALKGINKVMTQGSLGLNPMVINRFQQAPVVPVAAQRAPVVPPGSEGTPQPPHLVAQDGKLNPPLVRPTPPSFGPGFVNESQRRQYEEWLGETQRLLQMQQRLLEEQIAAHRKSKKSLSAKQRTAKKAGRPFADEDAAQLRHITEQQGTVQKQLEQIRKQQKDHAELIEDYRTKQQQQRALQQQPAAPPMMPAGAPPQPVVSMQPHPGGPTPARVPNIPPGWTPGGGAQGDKAEDASSSASSDAPRPAPASPAHPDPSGHGARPRCTDSGLYCRSQGARWWPQVARWWPQWSRRRRSCTPARQVNFDDNNPFSEGFQERERRERLREQQERQRVQLMQEVERHRALQQRLELEQQGLLGASVGPGTGVAAMPVSGAVSGARVGPGGPAGSAPATGGDSLSQMPFFSSELPQDFLQSPPSSRPPPQHQGQAGAPFPQQAGLHQGFTGGPLHPGAHPAAAERPPVDLALSNLQTRPRFSGPVGPTRPAAQGQVRAVGIGAAGVTLSHPGGQAHQFGHDSSSSSPSNPFPPSFPCASSGGPASLIQLYSDIIPDDKPKKKRSKKRDGDDAAGGGGARTPLSSHSDDITAPPTPAVSDTSCSTPTRSSTDQSDLCFSLSSSLCGLAPSSELERQLSVISAAQQRGSVLGMESVRGPLCAAGLEVKEEREEGGACGGGVVKTEEGGGEGFSSPSPLHGGKDGDGGKELLRHLLKEKTSPPTTPSPTRQTPPTARRQLSNESVRSEEEDRPGSHGNMVSSPDLLDSSGRKKTTQRCKRLARPDKDRAPPKNKRRKKEEEEKTLHSSSDPLMTHLTQLSVLPLMEPVLGVDLSLFPPYGSSSLGRDSRLTGSFGNACLDGVTDYYSQLIYKNNLSNPPTPPASLPPTPPPVARQKLVNGFATTEELSRKDITEQDVKGVKQKGEGLMALNHASKTVDVPASLPTPPHNNQEELRVQESSERDSPDGFVPSSSPESVADMEVSRYPDLSFIKLEPPSPCPSPTFPIMPCSWGKGSAVKQEVKAEPNYQGPPSCSNTDLVTIAITLNPVATQNVAGVMAAVAELLRVPVPADYQLSRPAGPERSSLALLAGVRVPLTQGSTGSRQQRPPAAAGNAAVRMDYIQHGGAAARPQSCSYCKGLLGNGVRIMKELKQEGQSRPGPAQCSAVQTALRALTSGTSGNKAADAPPSSVQHHYTNNMSSIAVHSLLHAPASPPPTSSSPPLSFPAASTITMETRPAQTASRGPCIPSEAVAMPTEEEVDVLLEKLGACLRPDPLPKDQRRCCFCNQQGDGQTDGPARLLNLDLDLWVHLNCALWSSEVYETQAGALINVELALRRGLTLRCSLSADRRHKRLQPPPLHQHLPLHLRPAGPLHLLQGGNYTPPHADTRVESSRHANAPPLSPPG</sequence>
<evidence type="ECO:0000256" key="3">
    <source>
        <dbReference type="ARBA" id="ARBA00022737"/>
    </source>
</evidence>
<feature type="region of interest" description="Disordered" evidence="9">
    <location>
        <begin position="1582"/>
        <end position="1674"/>
    </location>
</feature>
<evidence type="ECO:0000313" key="11">
    <source>
        <dbReference type="EMBL" id="KAE8279608.1"/>
    </source>
</evidence>
<feature type="compositionally biased region" description="Polar residues" evidence="9">
    <location>
        <begin position="1207"/>
        <end position="1216"/>
    </location>
</feature>
<feature type="compositionally biased region" description="Polar residues" evidence="9">
    <location>
        <begin position="688"/>
        <end position="698"/>
    </location>
</feature>
<feature type="compositionally biased region" description="Pro residues" evidence="9">
    <location>
        <begin position="662"/>
        <end position="684"/>
    </location>
</feature>
<feature type="compositionally biased region" description="Low complexity" evidence="9">
    <location>
        <begin position="1857"/>
        <end position="1868"/>
    </location>
</feature>
<feature type="compositionally biased region" description="Polar residues" evidence="9">
    <location>
        <begin position="382"/>
        <end position="404"/>
    </location>
</feature>
<gene>
    <name evidence="11" type="ORF">D5F01_LYC21731</name>
</gene>
<dbReference type="InterPro" id="IPR009071">
    <property type="entry name" value="HMG_box_dom"/>
</dbReference>
<feature type="region of interest" description="Disordered" evidence="9">
    <location>
        <begin position="276"/>
        <end position="465"/>
    </location>
</feature>
<dbReference type="Gene3D" id="1.10.30.10">
    <property type="entry name" value="High mobility group box domain"/>
    <property type="match status" value="1"/>
</dbReference>
<evidence type="ECO:0000256" key="1">
    <source>
        <dbReference type="ARBA" id="ARBA00004123"/>
    </source>
</evidence>
<feature type="compositionally biased region" description="Polar residues" evidence="9">
    <location>
        <begin position="851"/>
        <end position="864"/>
    </location>
</feature>
<feature type="compositionally biased region" description="Polar residues" evidence="9">
    <location>
        <begin position="2002"/>
        <end position="2015"/>
    </location>
</feature>
<feature type="compositionally biased region" description="Polar residues" evidence="9">
    <location>
        <begin position="624"/>
        <end position="635"/>
    </location>
</feature>
<feature type="compositionally biased region" description="Low complexity" evidence="9">
    <location>
        <begin position="1188"/>
        <end position="1205"/>
    </location>
</feature>
<evidence type="ECO:0000313" key="12">
    <source>
        <dbReference type="Proteomes" id="UP000424527"/>
    </source>
</evidence>
<feature type="compositionally biased region" description="Polar residues" evidence="9">
    <location>
        <begin position="412"/>
        <end position="426"/>
    </location>
</feature>
<feature type="compositionally biased region" description="Pro residues" evidence="9">
    <location>
        <begin position="26"/>
        <end position="41"/>
    </location>
</feature>
<feature type="compositionally biased region" description="Low complexity" evidence="9">
    <location>
        <begin position="612"/>
        <end position="623"/>
    </location>
</feature>
<feature type="compositionally biased region" description="Polar residues" evidence="9">
    <location>
        <begin position="1710"/>
        <end position="1722"/>
    </location>
</feature>
<accession>A0A6G0HK37</accession>
<feature type="compositionally biased region" description="Low complexity" evidence="9">
    <location>
        <begin position="1585"/>
        <end position="1595"/>
    </location>
</feature>
<dbReference type="CDD" id="cd22026">
    <property type="entry name" value="HMG-box_KMT2C"/>
    <property type="match status" value="1"/>
</dbReference>
<feature type="compositionally biased region" description="Basic and acidic residues" evidence="9">
    <location>
        <begin position="1726"/>
        <end position="1736"/>
    </location>
</feature>
<dbReference type="InterPro" id="IPR013083">
    <property type="entry name" value="Znf_RING/FYVE/PHD"/>
</dbReference>
<feature type="compositionally biased region" description="Low complexity" evidence="9">
    <location>
        <begin position="1646"/>
        <end position="1655"/>
    </location>
</feature>
<feature type="region of interest" description="Disordered" evidence="9">
    <location>
        <begin position="1959"/>
        <end position="2015"/>
    </location>
</feature>
<feature type="compositionally biased region" description="Basic and acidic residues" evidence="9">
    <location>
        <begin position="2147"/>
        <end position="2156"/>
    </location>
</feature>
<feature type="compositionally biased region" description="Low complexity" evidence="9">
    <location>
        <begin position="1836"/>
        <end position="1849"/>
    </location>
</feature>
<feature type="compositionally biased region" description="Gly residues" evidence="9">
    <location>
        <begin position="505"/>
        <end position="514"/>
    </location>
</feature>
<dbReference type="GO" id="GO:0003713">
    <property type="term" value="F:transcription coactivator activity"/>
    <property type="evidence" value="ECO:0007669"/>
    <property type="project" value="TreeGrafter"/>
</dbReference>
<feature type="compositionally biased region" description="Pro residues" evidence="9">
    <location>
        <begin position="162"/>
        <end position="171"/>
    </location>
</feature>
<keyword evidence="6" id="KW-0805">Transcription regulation</keyword>
<feature type="compositionally biased region" description="Pro residues" evidence="9">
    <location>
        <begin position="1656"/>
        <end position="1665"/>
    </location>
</feature>
<feature type="compositionally biased region" description="Basic and acidic residues" evidence="9">
    <location>
        <begin position="2352"/>
        <end position="2367"/>
    </location>
</feature>
<protein>
    <submittedName>
        <fullName evidence="11">Histone-lysine N-methyltransferase 2C</fullName>
    </submittedName>
</protein>
<feature type="region of interest" description="Disordered" evidence="9">
    <location>
        <begin position="1703"/>
        <end position="1736"/>
    </location>
</feature>
<dbReference type="Proteomes" id="UP000424527">
    <property type="component" value="Unassembled WGS sequence"/>
</dbReference>
<dbReference type="GO" id="GO:0045944">
    <property type="term" value="P:positive regulation of transcription by RNA polymerase II"/>
    <property type="evidence" value="ECO:0007669"/>
    <property type="project" value="TreeGrafter"/>
</dbReference>
<feature type="region of interest" description="Disordered" evidence="9">
    <location>
        <begin position="1152"/>
        <end position="1326"/>
    </location>
</feature>
<feature type="region of interest" description="Disordered" evidence="9">
    <location>
        <begin position="2072"/>
        <end position="2214"/>
    </location>
</feature>
<reference evidence="11 12" key="1">
    <citation type="submission" date="2019-07" db="EMBL/GenBank/DDBJ databases">
        <title>Chromosome genome assembly for large yellow croaker.</title>
        <authorList>
            <person name="Xiao S."/>
        </authorList>
    </citation>
    <scope>NUCLEOTIDE SEQUENCE [LARGE SCALE GENOMIC DNA]</scope>
    <source>
        <strain evidence="11">JMULYC20181020</strain>
        <tissue evidence="11">Muscle</tissue>
    </source>
</reference>
<feature type="region of interest" description="Disordered" evidence="9">
    <location>
        <begin position="485"/>
        <end position="955"/>
    </location>
</feature>
<feature type="compositionally biased region" description="Polar residues" evidence="9">
    <location>
        <begin position="1228"/>
        <end position="1239"/>
    </location>
</feature>
<feature type="compositionally biased region" description="Polar residues" evidence="9">
    <location>
        <begin position="435"/>
        <end position="448"/>
    </location>
</feature>
<organism evidence="11 12">
    <name type="scientific">Larimichthys crocea</name>
    <name type="common">Large yellow croaker</name>
    <name type="synonym">Pseudosciaena crocea</name>
    <dbReference type="NCBI Taxonomy" id="215358"/>
    <lineage>
        <taxon>Eukaryota</taxon>
        <taxon>Metazoa</taxon>
        <taxon>Chordata</taxon>
        <taxon>Craniata</taxon>
        <taxon>Vertebrata</taxon>
        <taxon>Euteleostomi</taxon>
        <taxon>Actinopterygii</taxon>
        <taxon>Neopterygii</taxon>
        <taxon>Teleostei</taxon>
        <taxon>Neoteleostei</taxon>
        <taxon>Acanthomorphata</taxon>
        <taxon>Eupercaria</taxon>
        <taxon>Sciaenidae</taxon>
        <taxon>Larimichthys</taxon>
    </lineage>
</organism>
<keyword evidence="12" id="KW-1185">Reference proteome</keyword>
<feature type="compositionally biased region" description="Low complexity" evidence="9">
    <location>
        <begin position="524"/>
        <end position="542"/>
    </location>
</feature>
<dbReference type="GO" id="GO:0032259">
    <property type="term" value="P:methylation"/>
    <property type="evidence" value="ECO:0007669"/>
    <property type="project" value="UniProtKB-KW"/>
</dbReference>
<feature type="compositionally biased region" description="Pro residues" evidence="9">
    <location>
        <begin position="1596"/>
        <end position="1609"/>
    </location>
</feature>
<dbReference type="GO" id="GO:0044666">
    <property type="term" value="C:MLL3/4 complex"/>
    <property type="evidence" value="ECO:0007669"/>
    <property type="project" value="TreeGrafter"/>
</dbReference>
<feature type="compositionally biased region" description="Low complexity" evidence="9">
    <location>
        <begin position="1268"/>
        <end position="1316"/>
    </location>
</feature>
<feature type="compositionally biased region" description="Basic and acidic residues" evidence="9">
    <location>
        <begin position="2103"/>
        <end position="2122"/>
    </location>
</feature>
<feature type="region of interest" description="Disordered" evidence="9">
    <location>
        <begin position="1"/>
        <end position="58"/>
    </location>
</feature>
<evidence type="ECO:0000256" key="4">
    <source>
        <dbReference type="ARBA" id="ARBA00022771"/>
    </source>
</evidence>
<feature type="compositionally biased region" description="Low complexity" evidence="9">
    <location>
        <begin position="815"/>
        <end position="824"/>
    </location>
</feature>
<feature type="compositionally biased region" description="Polar residues" evidence="9">
    <location>
        <begin position="560"/>
        <end position="576"/>
    </location>
</feature>
<keyword evidence="11" id="KW-0808">Transferase</keyword>
<dbReference type="PROSITE" id="PS51805">
    <property type="entry name" value="EPHD"/>
    <property type="match status" value="1"/>
</dbReference>
<keyword evidence="11" id="KW-0489">Methyltransferase</keyword>
<keyword evidence="3" id="KW-0677">Repeat</keyword>
<feature type="compositionally biased region" description="Basic residues" evidence="9">
    <location>
        <begin position="1521"/>
        <end position="1539"/>
    </location>
</feature>
<dbReference type="InterPro" id="IPR034732">
    <property type="entry name" value="EPHD"/>
</dbReference>
<feature type="compositionally biased region" description="Basic and acidic residues" evidence="9">
    <location>
        <begin position="181"/>
        <end position="207"/>
    </location>
</feature>
<comment type="subcellular location">
    <subcellularLocation>
        <location evidence="1">Nucleus</location>
    </subcellularLocation>
</comment>
<dbReference type="SUPFAM" id="SSF47095">
    <property type="entry name" value="HMG-box"/>
    <property type="match status" value="1"/>
</dbReference>
<feature type="region of interest" description="Disordered" evidence="9">
    <location>
        <begin position="2775"/>
        <end position="2806"/>
    </location>
</feature>
<name>A0A6G0HK37_LARCR</name>
<keyword evidence="5" id="KW-0862">Zinc</keyword>
<feature type="compositionally biased region" description="Low complexity" evidence="9">
    <location>
        <begin position="336"/>
        <end position="350"/>
    </location>
</feature>
<feature type="compositionally biased region" description="Low complexity" evidence="9">
    <location>
        <begin position="878"/>
        <end position="887"/>
    </location>
</feature>
<feature type="compositionally biased region" description="Low complexity" evidence="9">
    <location>
        <begin position="2129"/>
        <end position="2141"/>
    </location>
</feature>
<keyword evidence="8" id="KW-0539">Nucleus</keyword>
<dbReference type="EMBL" id="REGW02000022">
    <property type="protein sequence ID" value="KAE8279608.1"/>
    <property type="molecule type" value="Genomic_DNA"/>
</dbReference>
<evidence type="ECO:0000256" key="6">
    <source>
        <dbReference type="ARBA" id="ARBA00023015"/>
    </source>
</evidence>
<evidence type="ECO:0000256" key="7">
    <source>
        <dbReference type="ARBA" id="ARBA00023163"/>
    </source>
</evidence>
<feature type="compositionally biased region" description="Basic and acidic residues" evidence="9">
    <location>
        <begin position="1161"/>
        <end position="1176"/>
    </location>
</feature>
<feature type="domain" description="PHD-type" evidence="10">
    <location>
        <begin position="2681"/>
        <end position="2746"/>
    </location>
</feature>
<evidence type="ECO:0000256" key="2">
    <source>
        <dbReference type="ARBA" id="ARBA00022723"/>
    </source>
</evidence>
<feature type="region of interest" description="Disordered" evidence="9">
    <location>
        <begin position="158"/>
        <end position="237"/>
    </location>
</feature>
<feature type="compositionally biased region" description="Polar residues" evidence="9">
    <location>
        <begin position="715"/>
        <end position="743"/>
    </location>
</feature>
<feature type="compositionally biased region" description="Low complexity" evidence="9">
    <location>
        <begin position="357"/>
        <end position="375"/>
    </location>
</feature>
<feature type="compositionally biased region" description="Polar residues" evidence="9">
    <location>
        <begin position="276"/>
        <end position="296"/>
    </location>
</feature>
<feature type="compositionally biased region" description="Low complexity" evidence="9">
    <location>
        <begin position="700"/>
        <end position="714"/>
    </location>
</feature>
<feature type="compositionally biased region" description="Polar residues" evidence="9">
    <location>
        <begin position="766"/>
        <end position="782"/>
    </location>
</feature>
<dbReference type="PANTHER" id="PTHR45888:SF1">
    <property type="entry name" value="HISTONE-LYSINE N-METHYLTRANSFERASE 2C"/>
    <property type="match status" value="1"/>
</dbReference>
<feature type="region of interest" description="Disordered" evidence="9">
    <location>
        <begin position="1521"/>
        <end position="1543"/>
    </location>
</feature>
<dbReference type="Gene3D" id="3.30.40.10">
    <property type="entry name" value="Zinc/RING finger domain, C3HC4 (zinc finger)"/>
    <property type="match status" value="1"/>
</dbReference>
<dbReference type="GO" id="GO:0042800">
    <property type="term" value="F:histone H3K4 methyltransferase activity"/>
    <property type="evidence" value="ECO:0007669"/>
    <property type="project" value="TreeGrafter"/>
</dbReference>
<dbReference type="SMART" id="SM00398">
    <property type="entry name" value="HMG"/>
    <property type="match status" value="1"/>
</dbReference>
<feature type="region of interest" description="Disordered" evidence="9">
    <location>
        <begin position="1791"/>
        <end position="1943"/>
    </location>
</feature>
<dbReference type="PANTHER" id="PTHR45888">
    <property type="entry name" value="HL01030P-RELATED"/>
    <property type="match status" value="1"/>
</dbReference>
<evidence type="ECO:0000259" key="10">
    <source>
        <dbReference type="PROSITE" id="PS51805"/>
    </source>
</evidence>
<keyword evidence="7" id="KW-0804">Transcription</keyword>
<evidence type="ECO:0000256" key="9">
    <source>
        <dbReference type="SAM" id="MobiDB-lite"/>
    </source>
</evidence>